<feature type="transmembrane region" description="Helical" evidence="7">
    <location>
        <begin position="288"/>
        <end position="308"/>
    </location>
</feature>
<dbReference type="RefSeq" id="XP_011667378.1">
    <property type="nucleotide sequence ID" value="XM_011669076.2"/>
</dbReference>
<dbReference type="AlphaFoldDB" id="A0A7M7HE47"/>
<reference evidence="10" key="1">
    <citation type="submission" date="2015-02" db="EMBL/GenBank/DDBJ databases">
        <title>Genome sequencing for Strongylocentrotus purpuratus.</title>
        <authorList>
            <person name="Murali S."/>
            <person name="Liu Y."/>
            <person name="Vee V."/>
            <person name="English A."/>
            <person name="Wang M."/>
            <person name="Skinner E."/>
            <person name="Han Y."/>
            <person name="Muzny D.M."/>
            <person name="Worley K.C."/>
            <person name="Gibbs R.A."/>
        </authorList>
    </citation>
    <scope>NUCLEOTIDE SEQUENCE</scope>
</reference>
<dbReference type="PANTHER" id="PTHR45698">
    <property type="entry name" value="TRACE AMINE-ASSOCIATED RECEPTOR 19N-RELATED"/>
    <property type="match status" value="1"/>
</dbReference>
<feature type="transmembrane region" description="Helical" evidence="7">
    <location>
        <begin position="328"/>
        <end position="350"/>
    </location>
</feature>
<keyword evidence="5" id="KW-0675">Receptor</keyword>
<dbReference type="GeneID" id="575753"/>
<evidence type="ECO:0000256" key="5">
    <source>
        <dbReference type="RuleBase" id="RU000688"/>
    </source>
</evidence>
<evidence type="ECO:0000256" key="1">
    <source>
        <dbReference type="ARBA" id="ARBA00004370"/>
    </source>
</evidence>
<keyword evidence="3 7" id="KW-1133">Transmembrane helix</keyword>
<dbReference type="GO" id="GO:0004930">
    <property type="term" value="F:G protein-coupled receptor activity"/>
    <property type="evidence" value="ECO:0007669"/>
    <property type="project" value="UniProtKB-KW"/>
</dbReference>
<reference evidence="9" key="2">
    <citation type="submission" date="2021-01" db="UniProtKB">
        <authorList>
            <consortium name="EnsemblMetazoa"/>
        </authorList>
    </citation>
    <scope>IDENTIFICATION</scope>
</reference>
<comment type="subcellular location">
    <subcellularLocation>
        <location evidence="1">Membrane</location>
    </subcellularLocation>
</comment>
<keyword evidence="5" id="KW-0807">Transducer</keyword>
<feature type="transmembrane region" description="Helical" evidence="7">
    <location>
        <begin position="150"/>
        <end position="168"/>
    </location>
</feature>
<evidence type="ECO:0000259" key="8">
    <source>
        <dbReference type="PROSITE" id="PS50262"/>
    </source>
</evidence>
<evidence type="ECO:0000256" key="4">
    <source>
        <dbReference type="ARBA" id="ARBA00023136"/>
    </source>
</evidence>
<dbReference type="Gene3D" id="1.20.1070.10">
    <property type="entry name" value="Rhodopsin 7-helix transmembrane proteins"/>
    <property type="match status" value="1"/>
</dbReference>
<name>A0A7M7HE47_STRPU</name>
<sequence>MTGTTESMILEMNSGNETAIEESFRQPTFAAVIFITIGVVGTIGNALVCIVIASTLAWSKSGTTNLLILNQAFIDSMTSFILILSYALPGPAIPKAGGWSEFVCRMWVPHTLLWMLFVVSTYNLCMMSLERYFAVAYPVIYSTRFKKQTSLLMILFCWTIAPLLHYYYPIAYDYNAGGVCKKRGDPRVVATIGVLIFCWEFFIPFIIMAVVYTRIVFLLRRQHRRVQASNANPGPSELRSGQHGIQAPSQLNIQVPREQNVSSRPEGASGHHQGNSPQQRRRAPSETVRRNVTVTLLAVFIMYVVCWMPNHLTFLQFGLGGPLNLSGAWYYITLILAYLNMSINPFIYALKYKLFREGFKRLFCNRCYSTQPERRNFTEHSSVPPRPIPTVSGSNRGLINAE</sequence>
<dbReference type="FunCoup" id="A0A7M7HE47">
    <property type="interactions" value="1056"/>
</dbReference>
<feature type="compositionally biased region" description="Polar residues" evidence="6">
    <location>
        <begin position="391"/>
        <end position="402"/>
    </location>
</feature>
<feature type="transmembrane region" description="Helical" evidence="7">
    <location>
        <begin position="188"/>
        <end position="217"/>
    </location>
</feature>
<dbReference type="SMART" id="SM01381">
    <property type="entry name" value="7TM_GPCR_Srsx"/>
    <property type="match status" value="1"/>
</dbReference>
<dbReference type="PROSITE" id="PS00237">
    <property type="entry name" value="G_PROTEIN_RECEP_F1_1"/>
    <property type="match status" value="1"/>
</dbReference>
<dbReference type="CDD" id="cd00637">
    <property type="entry name" value="7tm_classA_rhodopsin-like"/>
    <property type="match status" value="1"/>
</dbReference>
<dbReference type="GO" id="GO:0016020">
    <property type="term" value="C:membrane"/>
    <property type="evidence" value="ECO:0007669"/>
    <property type="project" value="UniProtKB-SubCell"/>
</dbReference>
<dbReference type="Proteomes" id="UP000007110">
    <property type="component" value="Unassembled WGS sequence"/>
</dbReference>
<evidence type="ECO:0000256" key="7">
    <source>
        <dbReference type="SAM" id="Phobius"/>
    </source>
</evidence>
<dbReference type="InParanoid" id="A0A7M7HE47"/>
<dbReference type="PROSITE" id="PS50262">
    <property type="entry name" value="G_PROTEIN_RECEP_F1_2"/>
    <property type="match status" value="1"/>
</dbReference>
<evidence type="ECO:0000256" key="6">
    <source>
        <dbReference type="SAM" id="MobiDB-lite"/>
    </source>
</evidence>
<dbReference type="InterPro" id="IPR000276">
    <property type="entry name" value="GPCR_Rhodpsn"/>
</dbReference>
<dbReference type="PRINTS" id="PR00237">
    <property type="entry name" value="GPCRRHODOPSN"/>
</dbReference>
<keyword evidence="5" id="KW-0297">G-protein coupled receptor</keyword>
<organism evidence="9 10">
    <name type="scientific">Strongylocentrotus purpuratus</name>
    <name type="common">Purple sea urchin</name>
    <dbReference type="NCBI Taxonomy" id="7668"/>
    <lineage>
        <taxon>Eukaryota</taxon>
        <taxon>Metazoa</taxon>
        <taxon>Echinodermata</taxon>
        <taxon>Eleutherozoa</taxon>
        <taxon>Echinozoa</taxon>
        <taxon>Echinoidea</taxon>
        <taxon>Euechinoidea</taxon>
        <taxon>Echinacea</taxon>
        <taxon>Camarodonta</taxon>
        <taxon>Echinidea</taxon>
        <taxon>Strongylocentrotidae</taxon>
        <taxon>Strongylocentrotus</taxon>
    </lineage>
</organism>
<evidence type="ECO:0000313" key="9">
    <source>
        <dbReference type="EnsemblMetazoa" id="XP_011667378"/>
    </source>
</evidence>
<feature type="region of interest" description="Disordered" evidence="6">
    <location>
        <begin position="261"/>
        <end position="286"/>
    </location>
</feature>
<comment type="similarity">
    <text evidence="5">Belongs to the G-protein coupled receptor 1 family.</text>
</comment>
<feature type="transmembrane region" description="Helical" evidence="7">
    <location>
        <begin position="107"/>
        <end position="129"/>
    </location>
</feature>
<dbReference type="OMA" id="YPIAYDY"/>
<keyword evidence="4 7" id="KW-0472">Membrane</keyword>
<dbReference type="PANTHER" id="PTHR45698:SF1">
    <property type="entry name" value="TRACE AMINE-ASSOCIATED RECEPTOR 13C-LIKE"/>
    <property type="match status" value="1"/>
</dbReference>
<evidence type="ECO:0000256" key="2">
    <source>
        <dbReference type="ARBA" id="ARBA00022692"/>
    </source>
</evidence>
<keyword evidence="10" id="KW-1185">Reference proteome</keyword>
<feature type="domain" description="G-protein coupled receptors family 1 profile" evidence="8">
    <location>
        <begin position="44"/>
        <end position="348"/>
    </location>
</feature>
<evidence type="ECO:0000313" key="10">
    <source>
        <dbReference type="Proteomes" id="UP000007110"/>
    </source>
</evidence>
<dbReference type="OrthoDB" id="10029503at2759"/>
<feature type="transmembrane region" description="Helical" evidence="7">
    <location>
        <begin position="29"/>
        <end position="54"/>
    </location>
</feature>
<feature type="transmembrane region" description="Helical" evidence="7">
    <location>
        <begin position="66"/>
        <end position="87"/>
    </location>
</feature>
<dbReference type="KEGG" id="spu:575753"/>
<dbReference type="EnsemblMetazoa" id="XM_011669076">
    <property type="protein sequence ID" value="XP_011667378"/>
    <property type="gene ID" value="LOC575753"/>
</dbReference>
<dbReference type="SUPFAM" id="SSF81321">
    <property type="entry name" value="Family A G protein-coupled receptor-like"/>
    <property type="match status" value="1"/>
</dbReference>
<keyword evidence="2 5" id="KW-0812">Transmembrane</keyword>
<feature type="region of interest" description="Disordered" evidence="6">
    <location>
        <begin position="375"/>
        <end position="402"/>
    </location>
</feature>
<dbReference type="InterPro" id="IPR017452">
    <property type="entry name" value="GPCR_Rhodpsn_7TM"/>
</dbReference>
<evidence type="ECO:0000256" key="3">
    <source>
        <dbReference type="ARBA" id="ARBA00022989"/>
    </source>
</evidence>
<protein>
    <recommendedName>
        <fullName evidence="8">G-protein coupled receptors family 1 profile domain-containing protein</fullName>
    </recommendedName>
</protein>
<accession>A0A7M7HE47</accession>
<proteinExistence type="inferred from homology"/>
<dbReference type="Pfam" id="PF00001">
    <property type="entry name" value="7tm_1"/>
    <property type="match status" value="1"/>
</dbReference>